<protein>
    <recommendedName>
        <fullName evidence="3">Helix-turn-helix domain-containing protein</fullName>
    </recommendedName>
</protein>
<name>A0ABT0IMN9_9HYPH</name>
<evidence type="ECO:0008006" key="3">
    <source>
        <dbReference type="Google" id="ProtNLM"/>
    </source>
</evidence>
<keyword evidence="2" id="KW-1185">Reference proteome</keyword>
<evidence type="ECO:0000313" key="1">
    <source>
        <dbReference type="EMBL" id="MCK8779118.1"/>
    </source>
</evidence>
<gene>
    <name evidence="1" type="ORF">M0654_03875</name>
</gene>
<accession>A0ABT0IMN9</accession>
<reference evidence="1 2" key="1">
    <citation type="submission" date="2022-04" db="EMBL/GenBank/DDBJ databases">
        <title>Rhizobium coralii sp. nov., isolated from coral Turbinaria peltata.</title>
        <authorList>
            <person name="Sun H."/>
        </authorList>
    </citation>
    <scope>NUCLEOTIDE SEQUENCE [LARGE SCALE GENOMIC DNA]</scope>
    <source>
        <strain evidence="1 2">NTR19</strain>
    </source>
</reference>
<dbReference type="RefSeq" id="WP_248681928.1">
    <property type="nucleotide sequence ID" value="NZ_JALPRY010000004.1"/>
</dbReference>
<comment type="caution">
    <text evidence="1">The sequence shown here is derived from an EMBL/GenBank/DDBJ whole genome shotgun (WGS) entry which is preliminary data.</text>
</comment>
<sequence length="86" mass="9590">MVKQHPGDGLSYPPRGMSREEAARYVGVGTSKFAELVADGRMPKPKRIDGRVIWDRIALDAAFSDLPDEGRNMIDELLSRRDPPPL</sequence>
<organism evidence="1 2">
    <name type="scientific">Neorhizobium turbinariae</name>
    <dbReference type="NCBI Taxonomy" id="2937795"/>
    <lineage>
        <taxon>Bacteria</taxon>
        <taxon>Pseudomonadati</taxon>
        <taxon>Pseudomonadota</taxon>
        <taxon>Alphaproteobacteria</taxon>
        <taxon>Hyphomicrobiales</taxon>
        <taxon>Rhizobiaceae</taxon>
        <taxon>Rhizobium/Agrobacterium group</taxon>
        <taxon>Neorhizobium</taxon>
    </lineage>
</organism>
<proteinExistence type="predicted"/>
<dbReference type="EMBL" id="JALPRY010000004">
    <property type="protein sequence ID" value="MCK8779118.1"/>
    <property type="molecule type" value="Genomic_DNA"/>
</dbReference>
<dbReference type="Proteomes" id="UP001202827">
    <property type="component" value="Unassembled WGS sequence"/>
</dbReference>
<evidence type="ECO:0000313" key="2">
    <source>
        <dbReference type="Proteomes" id="UP001202827"/>
    </source>
</evidence>